<protein>
    <submittedName>
        <fullName evidence="1">Uncharacterized protein</fullName>
    </submittedName>
</protein>
<evidence type="ECO:0000313" key="2">
    <source>
        <dbReference type="Proteomes" id="UP000579153"/>
    </source>
</evidence>
<gene>
    <name evidence="1" type="ORF">HD596_011069</name>
</gene>
<evidence type="ECO:0000313" key="1">
    <source>
        <dbReference type="EMBL" id="MBB5784313.1"/>
    </source>
</evidence>
<name>A0A7W9GIH5_9ACTN</name>
<reference evidence="1 2" key="1">
    <citation type="submission" date="2020-08" db="EMBL/GenBank/DDBJ databases">
        <title>Sequencing the genomes of 1000 actinobacteria strains.</title>
        <authorList>
            <person name="Klenk H.-P."/>
        </authorList>
    </citation>
    <scope>NUCLEOTIDE SEQUENCE [LARGE SCALE GENOMIC DNA]</scope>
    <source>
        <strain evidence="1 2">DSM 45507</strain>
    </source>
</reference>
<dbReference type="Proteomes" id="UP000579153">
    <property type="component" value="Unassembled WGS sequence"/>
</dbReference>
<proteinExistence type="predicted"/>
<accession>A0A7W9GIH5</accession>
<keyword evidence="2" id="KW-1185">Reference proteome</keyword>
<comment type="caution">
    <text evidence="1">The sequence shown here is derived from an EMBL/GenBank/DDBJ whole genome shotgun (WGS) entry which is preliminary data.</text>
</comment>
<dbReference type="AlphaFoldDB" id="A0A7W9GIH5"/>
<organism evidence="1 2">
    <name type="scientific">Nonomuraea jabiensis</name>
    <dbReference type="NCBI Taxonomy" id="882448"/>
    <lineage>
        <taxon>Bacteria</taxon>
        <taxon>Bacillati</taxon>
        <taxon>Actinomycetota</taxon>
        <taxon>Actinomycetes</taxon>
        <taxon>Streptosporangiales</taxon>
        <taxon>Streptosporangiaceae</taxon>
        <taxon>Nonomuraea</taxon>
    </lineage>
</organism>
<dbReference type="EMBL" id="JACHMB010000001">
    <property type="protein sequence ID" value="MBB5784313.1"/>
    <property type="molecule type" value="Genomic_DNA"/>
</dbReference>
<sequence length="39" mass="4030">MSDVRPRRAGCGDPLLVSMLGSLRDQTALISAAGWAASV</sequence>